<dbReference type="Proteomes" id="UP000583944">
    <property type="component" value="Unassembled WGS sequence"/>
</dbReference>
<dbReference type="VEuPathDB" id="TriTrypDB:ECC02_003208"/>
<feature type="signal peptide" evidence="2">
    <location>
        <begin position="1"/>
        <end position="20"/>
    </location>
</feature>
<dbReference type="EMBL" id="JABDHM010000017">
    <property type="protein sequence ID" value="KAF5223754.1"/>
    <property type="molecule type" value="Genomic_DNA"/>
</dbReference>
<name>A0A7J6YAG5_TRYCR</name>
<feature type="region of interest" description="Disordered" evidence="1">
    <location>
        <begin position="251"/>
        <end position="285"/>
    </location>
</feature>
<dbReference type="VEuPathDB" id="TriTrypDB:BCY84_18511"/>
<feature type="region of interest" description="Disordered" evidence="1">
    <location>
        <begin position="774"/>
        <end position="810"/>
    </location>
</feature>
<feature type="compositionally biased region" description="Basic and acidic residues" evidence="1">
    <location>
        <begin position="173"/>
        <end position="196"/>
    </location>
</feature>
<organism evidence="3 4">
    <name type="scientific">Trypanosoma cruzi</name>
    <dbReference type="NCBI Taxonomy" id="5693"/>
    <lineage>
        <taxon>Eukaryota</taxon>
        <taxon>Discoba</taxon>
        <taxon>Euglenozoa</taxon>
        <taxon>Kinetoplastea</taxon>
        <taxon>Metakinetoplastina</taxon>
        <taxon>Trypanosomatida</taxon>
        <taxon>Trypanosomatidae</taxon>
        <taxon>Trypanosoma</taxon>
        <taxon>Schizotrypanum</taxon>
    </lineage>
</organism>
<dbReference type="OrthoDB" id="248146at2759"/>
<reference evidence="3 4" key="1">
    <citation type="journal article" date="2019" name="Genome Biol. Evol.">
        <title>Nanopore Sequencing Significantly Improves Genome Assembly of the Protozoan Parasite Trypanosoma cruzi.</title>
        <authorList>
            <person name="Diaz-Viraque F."/>
            <person name="Pita S."/>
            <person name="Greif G."/>
            <person name="de Souza R.C.M."/>
            <person name="Iraola G."/>
            <person name="Robello C."/>
        </authorList>
    </citation>
    <scope>NUCLEOTIDE SEQUENCE [LARGE SCALE GENOMIC DNA]</scope>
    <source>
        <strain evidence="3 4">Berenice</strain>
    </source>
</reference>
<gene>
    <name evidence="3" type="ORF">ECC02_003208</name>
</gene>
<evidence type="ECO:0000256" key="1">
    <source>
        <dbReference type="SAM" id="MobiDB-lite"/>
    </source>
</evidence>
<evidence type="ECO:0000313" key="3">
    <source>
        <dbReference type="EMBL" id="KAF5223754.1"/>
    </source>
</evidence>
<feature type="region of interest" description="Disordered" evidence="1">
    <location>
        <begin position="169"/>
        <end position="214"/>
    </location>
</feature>
<accession>A0A7J6YAG5</accession>
<keyword evidence="2" id="KW-0732">Signal</keyword>
<proteinExistence type="predicted"/>
<dbReference type="AlphaFoldDB" id="A0A7J6YAG5"/>
<feature type="compositionally biased region" description="Polar residues" evidence="1">
    <location>
        <begin position="795"/>
        <end position="810"/>
    </location>
</feature>
<comment type="caution">
    <text evidence="3">The sequence shown here is derived from an EMBL/GenBank/DDBJ whole genome shotgun (WGS) entry which is preliminary data.</text>
</comment>
<protein>
    <submittedName>
        <fullName evidence="3">Uncharacterized protein</fullName>
    </submittedName>
</protein>
<sequence>MHPAFSVFVACNVCVWVAHASPLRCSSHFLTTILSKRTSWGKTKIESKKKKKQKGHSGMSVHEMEDLLLGKKVVRLPRQYDASSFLQMCSLNEQYRILASICRIESRNLSRPGDDCSTQNGGLFANAAESSEHHHGGMPEIYYSARLLAFMSDCGPEAGVLNILRKEHTRKQQQGEKEEEEKNRLSRELQEQEGKAVAEGGGCEGGEQEGKEASNWEVWYDEEGGYYYDSYGYYDADGYYYYFETADAGDQGEEELGQKEEEQNEEATAGENEGNKKAMPHNSQSDEELHGVAELHNTKNDGMEENSVRYSRVVPDETQLAFSPFLRGVCALNRAVKLIEQSIAPVDVYMKENDVLPAFPVLVVSDSEVVGGRGVDVRPECIHVLASSQHLHIVYVPTSLSNGQEKQLGGEQEEKMDGLAPLRDLTTPGGVLMSIPLNDWGGNCTTHCGSLGNGRVFFEIHMAMENNNGVTLSMVFGIPPDASFWSAPLASRLVEGYEQRVLHHLAKSGCVLDELLLEELGNASIGFCCALDISRPLFSYSALLLSEDADSTHSNNDGNNTLHELVYDEASNSILFGKEREEVEQKEQRLEFLYLARDMELPQRRFLREALSKVQQDECKNRDKLMAEAWKPYQTSQQLSFHTTAFEILPLLRMQEASVKKLIETEQSQWEGIIQRFSKRHQWLFAEETRRRLEQQFAFERRIRLLQCSVDLDVLIERETAMRAMAERDEVLERHSGELMECWIDLLTRRRAEEICRTTPVKEDEGLISAARNAEETDEEMEGRLGRTASRSRESQQQLRASTHSVQSPTTEEFMRMVSVGHRGTLAPCRTQPLRQFCLPPA</sequence>
<feature type="chain" id="PRO_5029592614" evidence="2">
    <location>
        <begin position="21"/>
        <end position="842"/>
    </location>
</feature>
<evidence type="ECO:0000256" key="2">
    <source>
        <dbReference type="SAM" id="SignalP"/>
    </source>
</evidence>
<evidence type="ECO:0000313" key="4">
    <source>
        <dbReference type="Proteomes" id="UP000583944"/>
    </source>
</evidence>